<evidence type="ECO:0000256" key="18">
    <source>
        <dbReference type="SAM" id="SignalP"/>
    </source>
</evidence>
<evidence type="ECO:0000259" key="19">
    <source>
        <dbReference type="PROSITE" id="PS50022"/>
    </source>
</evidence>
<keyword evidence="9" id="KW-0130">Cell adhesion</keyword>
<keyword evidence="6 17" id="KW-0812">Transmembrane</keyword>
<dbReference type="InParanoid" id="A0A6I8RVN5"/>
<dbReference type="SUPFAM" id="SSF56496">
    <property type="entry name" value="Fibrinogen C-terminal domain-like"/>
    <property type="match status" value="1"/>
</dbReference>
<dbReference type="Bgee" id="ENSXETG00000020201">
    <property type="expression patterns" value="Expressed in brain and 2 other cell types or tissues"/>
</dbReference>
<feature type="signal peptide" evidence="18">
    <location>
        <begin position="1"/>
        <end position="28"/>
    </location>
</feature>
<dbReference type="Gene3D" id="2.60.120.200">
    <property type="match status" value="4"/>
</dbReference>
<feature type="transmembrane region" description="Helical" evidence="17">
    <location>
        <begin position="1277"/>
        <end position="1303"/>
    </location>
</feature>
<dbReference type="InterPro" id="IPR000421">
    <property type="entry name" value="FA58C"/>
</dbReference>
<evidence type="ECO:0000256" key="15">
    <source>
        <dbReference type="PROSITE-ProRule" id="PRU00122"/>
    </source>
</evidence>
<dbReference type="InterPro" id="IPR050372">
    <property type="entry name" value="Neurexin-related_CASP"/>
</dbReference>
<keyword evidence="5" id="KW-0597">Phosphoprotein</keyword>
<comment type="similarity">
    <text evidence="3">Belongs to the neurexin family.</text>
</comment>
<evidence type="ECO:0000256" key="2">
    <source>
        <dbReference type="ARBA" id="ARBA00004479"/>
    </source>
</evidence>
<dbReference type="InterPro" id="IPR003585">
    <property type="entry name" value="Neurexin-like"/>
</dbReference>
<evidence type="ECO:0000259" key="21">
    <source>
        <dbReference type="PROSITE" id="PS50026"/>
    </source>
</evidence>
<dbReference type="Gene3D" id="2.60.120.1000">
    <property type="match status" value="1"/>
</dbReference>
<evidence type="ECO:0000256" key="12">
    <source>
        <dbReference type="ARBA" id="ARBA00023136"/>
    </source>
</evidence>
<dbReference type="FunFam" id="2.10.25.10:FF:000015">
    <property type="entry name" value="neurexin-1 isoform X1"/>
    <property type="match status" value="1"/>
</dbReference>
<dbReference type="SMART" id="SM00181">
    <property type="entry name" value="EGF"/>
    <property type="match status" value="2"/>
</dbReference>
<dbReference type="Xenbase" id="XB-GENE-963972">
    <property type="gene designation" value="cntnap1"/>
</dbReference>
<dbReference type="InterPro" id="IPR000742">
    <property type="entry name" value="EGF"/>
</dbReference>
<evidence type="ECO:0000256" key="17">
    <source>
        <dbReference type="SAM" id="Phobius"/>
    </source>
</evidence>
<dbReference type="Pfam" id="PF00754">
    <property type="entry name" value="F5_F8_type_C"/>
    <property type="match status" value="1"/>
</dbReference>
<evidence type="ECO:0000256" key="16">
    <source>
        <dbReference type="SAM" id="MobiDB-lite"/>
    </source>
</evidence>
<evidence type="ECO:0000256" key="4">
    <source>
        <dbReference type="ARBA" id="ARBA00022536"/>
    </source>
</evidence>
<feature type="domain" description="Laminin G" evidence="20">
    <location>
        <begin position="386"/>
        <end position="563"/>
    </location>
</feature>
<feature type="domain" description="Laminin G" evidence="20">
    <location>
        <begin position="1059"/>
        <end position="1246"/>
    </location>
</feature>
<evidence type="ECO:0000256" key="5">
    <source>
        <dbReference type="ARBA" id="ARBA00022553"/>
    </source>
</evidence>
<evidence type="ECO:0000256" key="7">
    <source>
        <dbReference type="ARBA" id="ARBA00022729"/>
    </source>
</evidence>
<feature type="domain" description="EGF-like" evidence="21">
    <location>
        <begin position="565"/>
        <end position="602"/>
    </location>
</feature>
<dbReference type="CDD" id="cd00110">
    <property type="entry name" value="LamG"/>
    <property type="match status" value="4"/>
</dbReference>
<dbReference type="Gene3D" id="2.60.120.260">
    <property type="entry name" value="Galactose-binding domain-like"/>
    <property type="match status" value="1"/>
</dbReference>
<dbReference type="GO" id="GO:0033010">
    <property type="term" value="C:paranodal junction"/>
    <property type="evidence" value="ECO:0007669"/>
    <property type="project" value="UniProtKB-SubCell"/>
</dbReference>
<sequence>MLNLGGTRFVALLLTWAGILQLRHVCRSEWCYNDLISPLYFTSFDASSRYSIMYTSNFARLYGKDEEMTQLPDTRSSLYHYGSSGWSPAPGDKLPWLQIDLKQKYKIMGVATQGTHNSYYDWVTKYVLLYGDRPDSWKPFFQQGTNWTFFGNVNSSGVKEHRLYYPVKARYVRFVPVAWNPKGKIGLRVGLFGCPYRHDVLSFDGDDLFSYKLKGKISRTLNDSISFNFKTLEKNGMLMHAEGSQGDYITLELQKARLIFQMSLGNSPIHPVDSHTVVKLGSLLDDQHWHSVYIERQGRDLNITLDGETIRVKCKGDFDQLDLDTEIFFAGIVYQEKSLSHKQNFRGCLENILFNGINIADLARRKKSSIAFVGKVRFSCIEMPYVPVTFSGINNYLLVPGVPASPKMMVSFKFRTWDTVGLLLYSSFTGSLGSLEMALSEGQINVSISQPGMKKLVFAAGYRLNDGFWHSVSLVARENSAVVIIDEDEGAEFKVNYDFQVGTGDTYYFGGCPKPAAGSGCYSNQTAFHGCMQMINVDGQPVDLHRMQLGLFGRFSEVMFNVCAIADRCRPNPCEHGGRCYQSWDDFFCICDMTGYKGETCHKSLFKENCDAYRVSGKYSGNYTIDPDGSGPMKPFYVHCDISEERAWTIVHHDRYYATRVTGSSPDQPFLGEVNYWNATWGEVSALANGSEYCEQRIEFSCYRSRLLNTPNGLPYSFWMGRNNERHFYWGGSSPGIQRCGCGIDKSCADPKLFCNCDGDYTQWKYDKGLLKFRDHLPVTRVVVGDTNRTGSEAWFSVGPLRCYGDRNTWNTVTFMKGASLLFPTFKPDTSIDISFYFKTTARSGTFLETSGNRCGFPLRHTWDLRYETFWMDMWYRCRNFIRIELNSTTELAFIYDIGNGFENVTVKSPFKFNDNEWHQVKAEMNVKLARLKVDLLPWSIRKFPLQTYLNMTYDQPLYVGTAEHKLKPFLGCLRALRMNGVTLDLEGKANETLGLRTNCTGYCEKPRLECQNGGRCVERYSHYTCDCNGTGFEGPFCTRDIGAYFEAGTWVRHSILSAAMVAAQEFANVAYLPLFVSNLTREEISFSFRTTTSPAVLLYVSSFSSDYIAVLVRPDGTLQLNYKVGITPYVYQLNKRNMTDGRPHRVNITRENLTLYTQVDFYPLEKNQFYLWEDRKFDTPKALYLGRVVEIGIIDSEVQKFNTPGFTGCLADVRFNNITPVRDIFRPSNSAGIITVKGSLVESNCAAMPMQIVHIPYDMDPWYMGTVFPHVHDDGLAGIIAFTVIFLFLIAIAALFLVYHYFHRYKGSYLTNEPKAIDAPSASKPGSTRKEQPLPQIEEEEPKE</sequence>
<dbReference type="InterPro" id="IPR008979">
    <property type="entry name" value="Galactose-bd-like_sf"/>
</dbReference>
<proteinExistence type="inferred from homology"/>
<dbReference type="Pfam" id="PF00008">
    <property type="entry name" value="EGF"/>
    <property type="match status" value="1"/>
</dbReference>
<reference evidence="23" key="2">
    <citation type="submission" date="2020-05" db="UniProtKB">
        <authorList>
            <consortium name="Ensembl"/>
        </authorList>
    </citation>
    <scope>IDENTIFICATION</scope>
</reference>
<dbReference type="SMART" id="SM00294">
    <property type="entry name" value="4.1m"/>
    <property type="match status" value="1"/>
</dbReference>
<gene>
    <name evidence="23" type="primary">cntnap1</name>
</gene>
<evidence type="ECO:0000256" key="6">
    <source>
        <dbReference type="ARBA" id="ARBA00022692"/>
    </source>
</evidence>
<evidence type="ECO:0000256" key="14">
    <source>
        <dbReference type="PROSITE-ProRule" id="PRU00076"/>
    </source>
</evidence>
<keyword evidence="11 17" id="KW-1133">Transmembrane helix</keyword>
<dbReference type="PROSITE" id="PS51406">
    <property type="entry name" value="FIBRINOGEN_C_2"/>
    <property type="match status" value="1"/>
</dbReference>
<dbReference type="PANTHER" id="PTHR15036">
    <property type="entry name" value="PIKACHURIN-LIKE PROTEIN"/>
    <property type="match status" value="1"/>
</dbReference>
<evidence type="ECO:0000256" key="9">
    <source>
        <dbReference type="ARBA" id="ARBA00022889"/>
    </source>
</evidence>
<dbReference type="SUPFAM" id="SSF49899">
    <property type="entry name" value="Concanavalin A-like lectins/glucanases"/>
    <property type="match status" value="4"/>
</dbReference>
<dbReference type="PROSITE" id="PS50022">
    <property type="entry name" value="FA58C_3"/>
    <property type="match status" value="1"/>
</dbReference>
<dbReference type="SUPFAM" id="SSF49785">
    <property type="entry name" value="Galactose-binding domain-like"/>
    <property type="match status" value="1"/>
</dbReference>
<evidence type="ECO:0000256" key="13">
    <source>
        <dbReference type="ARBA" id="ARBA00023157"/>
    </source>
</evidence>
<dbReference type="FunFam" id="2.60.120.1000:FF:000005">
    <property type="entry name" value="Contactin associated protein-like 2"/>
    <property type="match status" value="1"/>
</dbReference>
<feature type="disulfide bond" evidence="15">
    <location>
        <begin position="973"/>
        <end position="1000"/>
    </location>
</feature>
<feature type="domain" description="Laminin G" evidence="20">
    <location>
        <begin position="810"/>
        <end position="1000"/>
    </location>
</feature>
<dbReference type="SMART" id="SM00282">
    <property type="entry name" value="LamG"/>
    <property type="match status" value="4"/>
</dbReference>
<evidence type="ECO:0000313" key="23">
    <source>
        <dbReference type="Ensembl" id="ENSXETP00000086785"/>
    </source>
</evidence>
<evidence type="ECO:0000256" key="11">
    <source>
        <dbReference type="ARBA" id="ARBA00022989"/>
    </source>
</evidence>
<reference evidence="23" key="1">
    <citation type="journal article" date="2010" name="Science">
        <title>The genome of the Western clawed frog Xenopus tropicalis.</title>
        <authorList>
            <person name="Hellsten U."/>
            <person name="Harland R.M."/>
            <person name="Gilchrist M.J."/>
            <person name="Hendrix D."/>
            <person name="Jurka J."/>
            <person name="Kapitonov V."/>
            <person name="Ovcharenko I."/>
            <person name="Putnam N.H."/>
            <person name="Shu S."/>
            <person name="Taher L."/>
            <person name="Blitz I.L."/>
            <person name="Blumberg B."/>
            <person name="Dichmann D.S."/>
            <person name="Dubchak I."/>
            <person name="Amaya E."/>
            <person name="Detter J.C."/>
            <person name="Fletcher R."/>
            <person name="Gerhard D.S."/>
            <person name="Goodstein D."/>
            <person name="Graves T."/>
            <person name="Grigoriev I.V."/>
            <person name="Grimwood J."/>
            <person name="Kawashima T."/>
            <person name="Lindquist E."/>
            <person name="Lucas S.M."/>
            <person name="Mead P.E."/>
            <person name="Mitros T."/>
            <person name="Ogino H."/>
            <person name="Ohta Y."/>
            <person name="Poliakov A.V."/>
            <person name="Pollet N."/>
            <person name="Robert J."/>
            <person name="Salamov A."/>
            <person name="Sater A.K."/>
            <person name="Schmutz J."/>
            <person name="Terry A."/>
            <person name="Vize P.D."/>
            <person name="Warren W.C."/>
            <person name="Wells D."/>
            <person name="Wills A."/>
            <person name="Wilson R.K."/>
            <person name="Zimmerman L.B."/>
            <person name="Zorn A.M."/>
            <person name="Grainger R."/>
            <person name="Grammer T."/>
            <person name="Khokha M.K."/>
            <person name="Richardson P.M."/>
            <person name="Rokhsar D.S."/>
        </authorList>
    </citation>
    <scope>NUCLEOTIDE SEQUENCE [LARGE SCALE GENOMIC DNA]</scope>
    <source>
        <strain evidence="23">Nigerian</strain>
    </source>
</reference>
<feature type="domain" description="Fibrinogen C-terminal" evidence="22">
    <location>
        <begin position="601"/>
        <end position="653"/>
    </location>
</feature>
<dbReference type="Pfam" id="PF02210">
    <property type="entry name" value="Laminin_G_2"/>
    <property type="match status" value="4"/>
</dbReference>
<keyword evidence="8" id="KW-0677">Repeat</keyword>
<dbReference type="Ensembl" id="ENSXETT00000093023">
    <property type="protein sequence ID" value="ENSXETP00000086785"/>
    <property type="gene ID" value="ENSXETG00000020201"/>
</dbReference>
<dbReference type="GO" id="GO:0007155">
    <property type="term" value="P:cell adhesion"/>
    <property type="evidence" value="ECO:0007669"/>
    <property type="project" value="UniProtKB-KW"/>
</dbReference>
<dbReference type="PROSITE" id="PS01285">
    <property type="entry name" value="FA58C_1"/>
    <property type="match status" value="1"/>
</dbReference>
<dbReference type="SMART" id="SM00231">
    <property type="entry name" value="FA58C"/>
    <property type="match status" value="1"/>
</dbReference>
<keyword evidence="13 15" id="KW-1015">Disulfide bond</keyword>
<evidence type="ECO:0000256" key="10">
    <source>
        <dbReference type="ARBA" id="ARBA00022949"/>
    </source>
</evidence>
<feature type="domain" description="EGF-like" evidence="21">
    <location>
        <begin position="1001"/>
        <end position="1039"/>
    </location>
</feature>
<dbReference type="InterPro" id="IPR013320">
    <property type="entry name" value="ConA-like_dom_sf"/>
</dbReference>
<dbReference type="GeneTree" id="ENSGT00940000160825"/>
<accession>A0A6I8RVN5</accession>
<feature type="domain" description="Laminin G" evidence="20">
    <location>
        <begin position="200"/>
        <end position="380"/>
    </location>
</feature>
<dbReference type="GO" id="GO:0016020">
    <property type="term" value="C:membrane"/>
    <property type="evidence" value="ECO:0007669"/>
    <property type="project" value="UniProtKB-SubCell"/>
</dbReference>
<name>A0A6I8RVN5_XENTR</name>
<dbReference type="PANTHER" id="PTHR15036:SF43">
    <property type="entry name" value="CONTACTIN-ASSOCIATED PROTEIN 1"/>
    <property type="match status" value="1"/>
</dbReference>
<keyword evidence="10" id="KW-0965">Cell junction</keyword>
<dbReference type="CDD" id="cd00057">
    <property type="entry name" value="FA58C"/>
    <property type="match status" value="1"/>
</dbReference>
<evidence type="ECO:0000256" key="1">
    <source>
        <dbReference type="ARBA" id="ARBA00004403"/>
    </source>
</evidence>
<feature type="region of interest" description="Disordered" evidence="16">
    <location>
        <begin position="1318"/>
        <end position="1345"/>
    </location>
</feature>
<comment type="caution">
    <text evidence="14">Lacks conserved residue(s) required for the propagation of feature annotation.</text>
</comment>
<evidence type="ECO:0000259" key="22">
    <source>
        <dbReference type="PROSITE" id="PS51406"/>
    </source>
</evidence>
<organism evidence="23">
    <name type="scientific">Xenopus tropicalis</name>
    <name type="common">Western clawed frog</name>
    <name type="synonym">Silurana tropicalis</name>
    <dbReference type="NCBI Taxonomy" id="8364"/>
    <lineage>
        <taxon>Eukaryota</taxon>
        <taxon>Metazoa</taxon>
        <taxon>Chordata</taxon>
        <taxon>Craniata</taxon>
        <taxon>Vertebrata</taxon>
        <taxon>Euteleostomi</taxon>
        <taxon>Amphibia</taxon>
        <taxon>Batrachia</taxon>
        <taxon>Anura</taxon>
        <taxon>Pipoidea</taxon>
        <taxon>Pipidae</taxon>
        <taxon>Xenopodinae</taxon>
        <taxon>Xenopus</taxon>
        <taxon>Silurana</taxon>
    </lineage>
</organism>
<feature type="chain" id="PRO_5030672894" evidence="18">
    <location>
        <begin position="29"/>
        <end position="1345"/>
    </location>
</feature>
<dbReference type="FunCoup" id="A0A6I8RVN5">
    <property type="interactions" value="1178"/>
</dbReference>
<comment type="subcellular location">
    <subcellularLocation>
        <location evidence="1">Cell junction</location>
        <location evidence="1">Paranodal septate junction</location>
    </subcellularLocation>
    <subcellularLocation>
        <location evidence="2">Membrane</location>
        <topology evidence="2">Single-pass type I membrane protein</topology>
    </subcellularLocation>
</comment>
<dbReference type="Gene3D" id="2.10.25.10">
    <property type="entry name" value="Laminin"/>
    <property type="match status" value="2"/>
</dbReference>
<keyword evidence="7 18" id="KW-0732">Signal</keyword>
<dbReference type="PROSITE" id="PS50025">
    <property type="entry name" value="LAM_G_DOMAIN"/>
    <property type="match status" value="4"/>
</dbReference>
<dbReference type="InterPro" id="IPR002181">
    <property type="entry name" value="Fibrinogen_a/b/g_C_dom"/>
</dbReference>
<evidence type="ECO:0000259" key="20">
    <source>
        <dbReference type="PROSITE" id="PS50025"/>
    </source>
</evidence>
<dbReference type="InterPro" id="IPR036056">
    <property type="entry name" value="Fibrinogen-like_C"/>
</dbReference>
<evidence type="ECO:0000256" key="8">
    <source>
        <dbReference type="ARBA" id="ARBA00022737"/>
    </source>
</evidence>
<dbReference type="PROSITE" id="PS50026">
    <property type="entry name" value="EGF_3"/>
    <property type="match status" value="2"/>
</dbReference>
<dbReference type="InterPro" id="IPR001791">
    <property type="entry name" value="Laminin_G"/>
</dbReference>
<dbReference type="CDD" id="cd00054">
    <property type="entry name" value="EGF_CA"/>
    <property type="match status" value="2"/>
</dbReference>
<dbReference type="FunFam" id="2.60.120.260:FF:000016">
    <property type="entry name" value="Contactin-associated protein-like 4 isoform 1"/>
    <property type="match status" value="1"/>
</dbReference>
<keyword evidence="4 14" id="KW-0245">EGF-like domain</keyword>
<evidence type="ECO:0000256" key="3">
    <source>
        <dbReference type="ARBA" id="ARBA00010241"/>
    </source>
</evidence>
<feature type="domain" description="F5/8 type C" evidence="19">
    <location>
        <begin position="83"/>
        <end position="194"/>
    </location>
</feature>
<protein>
    <submittedName>
        <fullName evidence="23">Contactin-associated protein 1</fullName>
    </submittedName>
</protein>
<keyword evidence="12 17" id="KW-0472">Membrane</keyword>
<dbReference type="PROSITE" id="PS01286">
    <property type="entry name" value="FA58C_2"/>
    <property type="match status" value="1"/>
</dbReference>